<accession>A0A1A5YJ46</accession>
<name>A0A1A5YJ46_9BACL</name>
<dbReference type="AlphaFoldDB" id="A0A1A5YJ46"/>
<organism evidence="1 2">
    <name type="scientific">Paenibacillus oryzae</name>
    <dbReference type="NCBI Taxonomy" id="1844972"/>
    <lineage>
        <taxon>Bacteria</taxon>
        <taxon>Bacillati</taxon>
        <taxon>Bacillota</taxon>
        <taxon>Bacilli</taxon>
        <taxon>Bacillales</taxon>
        <taxon>Paenibacillaceae</taxon>
        <taxon>Paenibacillus</taxon>
    </lineage>
</organism>
<sequence>METKENSLNLHFDNMPVNQQRLINFLKQSYSEEEIYALGRMLNLEKEDYVGKGMTKQQLCGSFVEMVNQRSLYERLFVLLESPTYVRTRIYQEFGDLGIKEPLAENKLEKIVQECYEQSGIRLKDTSFSDWLADWKRSMVLVLGKDNTPEAWDKLTRICDALREMGYSPYLIKDQPDIGPLTNEEKMLAYAAVSRFVVIEKSEPSGHIDEAHICATNRLVGIWLSEEGKGDTWMQGDYEVSFLNIKSFTYGIGNMSDAINTGVDWAEGYLKEKEAKLNSIYPFRR</sequence>
<proteinExistence type="predicted"/>
<protein>
    <submittedName>
        <fullName evidence="1">Uncharacterized protein</fullName>
    </submittedName>
</protein>
<keyword evidence="2" id="KW-1185">Reference proteome</keyword>
<dbReference type="STRING" id="1844972.A7K91_13625"/>
<reference evidence="1 2" key="1">
    <citation type="submission" date="2016-05" db="EMBL/GenBank/DDBJ databases">
        <title>Paenibacillus oryzae. sp. nov., isolated from the rice root.</title>
        <authorList>
            <person name="Zhang J."/>
            <person name="Zhang X."/>
        </authorList>
    </citation>
    <scope>NUCLEOTIDE SEQUENCE [LARGE SCALE GENOMIC DNA]</scope>
    <source>
        <strain evidence="1 2">1DrF-4</strain>
    </source>
</reference>
<dbReference type="RefSeq" id="WP_068682881.1">
    <property type="nucleotide sequence ID" value="NZ_LYPA01000054.1"/>
</dbReference>
<dbReference type="Proteomes" id="UP000092024">
    <property type="component" value="Unassembled WGS sequence"/>
</dbReference>
<dbReference type="OrthoDB" id="2541580at2"/>
<dbReference type="EMBL" id="LYPA01000054">
    <property type="protein sequence ID" value="OBR65619.1"/>
    <property type="molecule type" value="Genomic_DNA"/>
</dbReference>
<evidence type="ECO:0000313" key="2">
    <source>
        <dbReference type="Proteomes" id="UP000092024"/>
    </source>
</evidence>
<evidence type="ECO:0000313" key="1">
    <source>
        <dbReference type="EMBL" id="OBR65619.1"/>
    </source>
</evidence>
<comment type="caution">
    <text evidence="1">The sequence shown here is derived from an EMBL/GenBank/DDBJ whole genome shotgun (WGS) entry which is preliminary data.</text>
</comment>
<gene>
    <name evidence="1" type="ORF">A7K91_13625</name>
</gene>